<protein>
    <submittedName>
        <fullName evidence="1">Uncharacterized protein</fullName>
    </submittedName>
</protein>
<sequence length="102" mass="11689">MTSGAVSCHHFVFRFYFKNWRVLLLAELIIFKRTFVCSVYYCGSAASSSTEANAAHSTPIRKLTRNRGLIVPDDYIVEDSLEKDPRSMQKTRPNKGKCHLIF</sequence>
<organism evidence="1 2">
    <name type="scientific">Platanthera guangdongensis</name>
    <dbReference type="NCBI Taxonomy" id="2320717"/>
    <lineage>
        <taxon>Eukaryota</taxon>
        <taxon>Viridiplantae</taxon>
        <taxon>Streptophyta</taxon>
        <taxon>Embryophyta</taxon>
        <taxon>Tracheophyta</taxon>
        <taxon>Spermatophyta</taxon>
        <taxon>Magnoliopsida</taxon>
        <taxon>Liliopsida</taxon>
        <taxon>Asparagales</taxon>
        <taxon>Orchidaceae</taxon>
        <taxon>Orchidoideae</taxon>
        <taxon>Orchideae</taxon>
        <taxon>Orchidinae</taxon>
        <taxon>Platanthera</taxon>
    </lineage>
</organism>
<proteinExistence type="predicted"/>
<evidence type="ECO:0000313" key="1">
    <source>
        <dbReference type="EMBL" id="KAK8961961.1"/>
    </source>
</evidence>
<reference evidence="1 2" key="1">
    <citation type="journal article" date="2022" name="Nat. Plants">
        <title>Genomes of leafy and leafless Platanthera orchids illuminate the evolution of mycoheterotrophy.</title>
        <authorList>
            <person name="Li M.H."/>
            <person name="Liu K.W."/>
            <person name="Li Z."/>
            <person name="Lu H.C."/>
            <person name="Ye Q.L."/>
            <person name="Zhang D."/>
            <person name="Wang J.Y."/>
            <person name="Li Y.F."/>
            <person name="Zhong Z.M."/>
            <person name="Liu X."/>
            <person name="Yu X."/>
            <person name="Liu D.K."/>
            <person name="Tu X.D."/>
            <person name="Liu B."/>
            <person name="Hao Y."/>
            <person name="Liao X.Y."/>
            <person name="Jiang Y.T."/>
            <person name="Sun W.H."/>
            <person name="Chen J."/>
            <person name="Chen Y.Q."/>
            <person name="Ai Y."/>
            <person name="Zhai J.W."/>
            <person name="Wu S.S."/>
            <person name="Zhou Z."/>
            <person name="Hsiao Y.Y."/>
            <person name="Wu W.L."/>
            <person name="Chen Y.Y."/>
            <person name="Lin Y.F."/>
            <person name="Hsu J.L."/>
            <person name="Li C.Y."/>
            <person name="Wang Z.W."/>
            <person name="Zhao X."/>
            <person name="Zhong W.Y."/>
            <person name="Ma X.K."/>
            <person name="Ma L."/>
            <person name="Huang J."/>
            <person name="Chen G.Z."/>
            <person name="Huang M.Z."/>
            <person name="Huang L."/>
            <person name="Peng D.H."/>
            <person name="Luo Y.B."/>
            <person name="Zou S.Q."/>
            <person name="Chen S.P."/>
            <person name="Lan S."/>
            <person name="Tsai W.C."/>
            <person name="Van de Peer Y."/>
            <person name="Liu Z.J."/>
        </authorList>
    </citation>
    <scope>NUCLEOTIDE SEQUENCE [LARGE SCALE GENOMIC DNA]</scope>
    <source>
        <strain evidence="1">Lor288</strain>
    </source>
</reference>
<keyword evidence="2" id="KW-1185">Reference proteome</keyword>
<dbReference type="Proteomes" id="UP001412067">
    <property type="component" value="Unassembled WGS sequence"/>
</dbReference>
<dbReference type="EMBL" id="JBBWWR010000009">
    <property type="protein sequence ID" value="KAK8961961.1"/>
    <property type="molecule type" value="Genomic_DNA"/>
</dbReference>
<name>A0ABR2MD86_9ASPA</name>
<evidence type="ECO:0000313" key="2">
    <source>
        <dbReference type="Proteomes" id="UP001412067"/>
    </source>
</evidence>
<gene>
    <name evidence="1" type="ORF">KSP40_PGU003487</name>
</gene>
<comment type="caution">
    <text evidence="1">The sequence shown here is derived from an EMBL/GenBank/DDBJ whole genome shotgun (WGS) entry which is preliminary data.</text>
</comment>
<accession>A0ABR2MD86</accession>